<organism evidence="1 2">
    <name type="scientific">Pseudomonas fluorescens</name>
    <dbReference type="NCBI Taxonomy" id="294"/>
    <lineage>
        <taxon>Bacteria</taxon>
        <taxon>Pseudomonadati</taxon>
        <taxon>Pseudomonadota</taxon>
        <taxon>Gammaproteobacteria</taxon>
        <taxon>Pseudomonadales</taxon>
        <taxon>Pseudomonadaceae</taxon>
        <taxon>Pseudomonas</taxon>
    </lineage>
</organism>
<reference evidence="1 2" key="1">
    <citation type="submission" date="2019-09" db="EMBL/GenBank/DDBJ databases">
        <authorList>
            <person name="Chandra G."/>
            <person name="Truman W A."/>
        </authorList>
    </citation>
    <scope>NUCLEOTIDE SEQUENCE [LARGE SCALE GENOMIC DNA]</scope>
    <source>
        <strain evidence="1">PS631</strain>
    </source>
</reference>
<sequence>MQGGVHRRAFDQGAVGDQVTEVTGALLLHVVDDHALHERAVAGTDVAACCGNQRGGDLPVGAAGAPVAGHAIRFVAQPDGLVAQGLAELGVAGFEGLGIGCIGRVALGVDFLGLVGEQGAGLVGKGVDDLEAGADLLFVEDRLERVGVVAVTGDIAIEPGEGLVDALAGALALGSGVGDEDAAATDAAAGHAAGAVAGTDGNRQAGADLFVVGGDLGAGGNRAAGLHLAVLGLADLAVAAADAEGAGVVLGFVADVTGGQAGGFEAVLAVSHSLVAAGDDRAFEVGVAADADVEAAVAGLDPGLLGNAGKVRVHVGAAEVGAAAADRAHAVAERRDAQADADTHALLIDLEGVGVLQALDVEVAANVCQHLTATDHGAAQVGVTAGDQRGGVACGDLGVGVGQGVAIGVAAVAADAQVEGEAVARAAQRQADADAGAHAFAVAVLLAGVLRGEQVDVAVGGEGGVVAGAHLAALDENVAVTARAGGAQAHVVAGNDGRAGSGVALLHGGALLLLGAQRQADVDPAGSARVLGDRSGGVVDRQCGGGRSQRLHAAVFGLARRLLHLLGGLDRAYHRVGDGHGEAGLLEQRLAGALAGLAGFGDGDLLSEDVDVAFRRDHIAADLAVLAPGFDHDIAFGAADGAGAGGFTGGEVFDALLLGAHGQGDAAAAEQAALFLRLVVAFAAAFGGRFDVHIALSDQHRLLGRDHVAAAHADIAAGLQVGLLAAQGGAAGLGLADGVAQGGGLARQHAVAALELVRFVGELVLLGGRQVDVAARFGKDHALVAGDRGAAGVEVLAGGDAQVPVGLHGAADFAAAGFVAPVAGIPADRLLRTFADGAEVDVAPGLQLGSAALAGVDHLAALQVEVIAGGDFHAAAITADKQPGDPRQVAAGALLAAAVAAQRAAVDILPGVDGEAVGGADQAAEVVQVVAGLQGDVVALDAATEVVDVLCGQRDHAAPAEAAAVDQVARQVELELLAGDQRAIAVDVALLHAHVDLRHQHLARFAVGQGDVALDQPDDVAGQLGHLLGAQSNTRHQVPVAGQGHGVVDQSAVLRFVVGKAVEEAPAGELGDLLADQLLLVEAVAKALLSLRRVELQALEHVVRRQPFAVAGKARVGLDQVVTGACGVGLEQAVVGQRQVQAAGAHLVGNALAVVELDLNYGADSVLLANLGVDCTNRSHLLADLEQLATAQLSAAAVDHGVLAVLGGRQVDVLDQRRRAVIGDPAALAVTALALDAVEVGRGAGIGGHPLAVHLGVDHLRGAGLEQATGQNPALVVEYAVAAEGQVAAGQNLPRR</sequence>
<dbReference type="Proteomes" id="UP000399692">
    <property type="component" value="Unassembled WGS sequence"/>
</dbReference>
<dbReference type="EMBL" id="CABVHF010000008">
    <property type="protein sequence ID" value="VVM90595.1"/>
    <property type="molecule type" value="Genomic_DNA"/>
</dbReference>
<evidence type="ECO:0000313" key="2">
    <source>
        <dbReference type="Proteomes" id="UP000399692"/>
    </source>
</evidence>
<accession>A0A5E6TME3</accession>
<evidence type="ECO:0000313" key="1">
    <source>
        <dbReference type="EMBL" id="VVM90595.1"/>
    </source>
</evidence>
<gene>
    <name evidence="1" type="ORF">PS631_02823</name>
</gene>
<proteinExistence type="predicted"/>
<name>A0A5E6TME3_PSEFL</name>
<protein>
    <submittedName>
        <fullName evidence="1">Uncharacterized protein</fullName>
    </submittedName>
</protein>